<dbReference type="AlphaFoldDB" id="A0A6G4UCN8"/>
<protein>
    <submittedName>
        <fullName evidence="5">SET domain-containing protein</fullName>
    </submittedName>
</protein>
<feature type="domain" description="Post-SET" evidence="4">
    <location>
        <begin position="124"/>
        <end position="140"/>
    </location>
</feature>
<dbReference type="SMART" id="SM00317">
    <property type="entry name" value="SET"/>
    <property type="match status" value="1"/>
</dbReference>
<accession>A0A6G4UCN8</accession>
<evidence type="ECO:0000256" key="2">
    <source>
        <dbReference type="ARBA" id="ARBA00022691"/>
    </source>
</evidence>
<sequence>MSPVPPYPEHTWLSPKAEVRDSPIEGRGLFAVAAIRRDEPVQRSGGRLIDDAELAALTPPHSSFTVGPGQHLLMAADDPGRYGNHSCDPNLWLADAVTMTARRDIAPGEELTSDYATLTGIESYSMPCRCGTPACRGTVTGADWQLPALRTAYGSHWSPALLARMAR</sequence>
<dbReference type="RefSeq" id="WP_165244460.1">
    <property type="nucleotide sequence ID" value="NZ_JAAKZV010000300.1"/>
</dbReference>
<evidence type="ECO:0000313" key="6">
    <source>
        <dbReference type="Proteomes" id="UP000481583"/>
    </source>
</evidence>
<evidence type="ECO:0000259" key="3">
    <source>
        <dbReference type="PROSITE" id="PS50280"/>
    </source>
</evidence>
<dbReference type="Gene3D" id="2.170.270.10">
    <property type="entry name" value="SET domain"/>
    <property type="match status" value="1"/>
</dbReference>
<keyword evidence="2" id="KW-0949">S-adenosyl-L-methionine</keyword>
<dbReference type="PANTHER" id="PTHR12350">
    <property type="entry name" value="HISTONE-LYSINE N-METHYLTRANSFERASE-RELATED"/>
    <property type="match status" value="1"/>
</dbReference>
<dbReference type="InterPro" id="IPR053201">
    <property type="entry name" value="Flavunoidine_N-MTase"/>
</dbReference>
<dbReference type="PROSITE" id="PS50868">
    <property type="entry name" value="POST_SET"/>
    <property type="match status" value="1"/>
</dbReference>
<keyword evidence="1" id="KW-0808">Transferase</keyword>
<reference evidence="5 6" key="1">
    <citation type="submission" date="2020-02" db="EMBL/GenBank/DDBJ databases">
        <title>Whole-genome analyses of novel actinobacteria.</title>
        <authorList>
            <person name="Sahin N."/>
        </authorList>
    </citation>
    <scope>NUCLEOTIDE SEQUENCE [LARGE SCALE GENOMIC DNA]</scope>
    <source>
        <strain evidence="5 6">A7024</strain>
    </source>
</reference>
<dbReference type="InterPro" id="IPR001214">
    <property type="entry name" value="SET_dom"/>
</dbReference>
<evidence type="ECO:0000313" key="5">
    <source>
        <dbReference type="EMBL" id="NGN69480.1"/>
    </source>
</evidence>
<dbReference type="SUPFAM" id="SSF82199">
    <property type="entry name" value="SET domain"/>
    <property type="match status" value="1"/>
</dbReference>
<dbReference type="InterPro" id="IPR046341">
    <property type="entry name" value="SET_dom_sf"/>
</dbReference>
<dbReference type="Proteomes" id="UP000481583">
    <property type="component" value="Unassembled WGS sequence"/>
</dbReference>
<dbReference type="PROSITE" id="PS50280">
    <property type="entry name" value="SET"/>
    <property type="match status" value="1"/>
</dbReference>
<dbReference type="InterPro" id="IPR003616">
    <property type="entry name" value="Post-SET_dom"/>
</dbReference>
<evidence type="ECO:0000256" key="1">
    <source>
        <dbReference type="ARBA" id="ARBA00022679"/>
    </source>
</evidence>
<organism evidence="5 6">
    <name type="scientific">Streptomyces coryli</name>
    <dbReference type="NCBI Taxonomy" id="1128680"/>
    <lineage>
        <taxon>Bacteria</taxon>
        <taxon>Bacillati</taxon>
        <taxon>Actinomycetota</taxon>
        <taxon>Actinomycetes</taxon>
        <taxon>Kitasatosporales</taxon>
        <taxon>Streptomycetaceae</taxon>
        <taxon>Streptomyces</taxon>
    </lineage>
</organism>
<evidence type="ECO:0000259" key="4">
    <source>
        <dbReference type="PROSITE" id="PS50868"/>
    </source>
</evidence>
<keyword evidence="6" id="KW-1185">Reference proteome</keyword>
<proteinExistence type="predicted"/>
<dbReference type="GO" id="GO:0016740">
    <property type="term" value="F:transferase activity"/>
    <property type="evidence" value="ECO:0007669"/>
    <property type="project" value="UniProtKB-KW"/>
</dbReference>
<feature type="domain" description="SET" evidence="3">
    <location>
        <begin position="15"/>
        <end position="116"/>
    </location>
</feature>
<gene>
    <name evidence="5" type="ORF">G5C51_37030</name>
</gene>
<dbReference type="Pfam" id="PF00856">
    <property type="entry name" value="SET"/>
    <property type="match status" value="1"/>
</dbReference>
<name>A0A6G4UCN8_9ACTN</name>
<dbReference type="EMBL" id="JAAKZV010000300">
    <property type="protein sequence ID" value="NGN69480.1"/>
    <property type="molecule type" value="Genomic_DNA"/>
</dbReference>
<comment type="caution">
    <text evidence="5">The sequence shown here is derived from an EMBL/GenBank/DDBJ whole genome shotgun (WGS) entry which is preliminary data.</text>
</comment>
<dbReference type="PANTHER" id="PTHR12350:SF19">
    <property type="entry name" value="SET DOMAIN-CONTAINING PROTEIN"/>
    <property type="match status" value="1"/>
</dbReference>